<dbReference type="InterPro" id="IPR002068">
    <property type="entry name" value="A-crystallin/Hsp20_dom"/>
</dbReference>
<keyword evidence="7" id="KW-1185">Reference proteome</keyword>
<name>A0A6A1UFI3_9ROSI</name>
<comment type="caution">
    <text evidence="6">The sequence shown here is derived from an EMBL/GenBank/DDBJ whole genome shotgun (WGS) entry which is preliminary data.</text>
</comment>
<evidence type="ECO:0000313" key="7">
    <source>
        <dbReference type="Proteomes" id="UP000516437"/>
    </source>
</evidence>
<dbReference type="AlphaFoldDB" id="A0A6A1UFI3"/>
<evidence type="ECO:0000256" key="4">
    <source>
        <dbReference type="SAM" id="MobiDB-lite"/>
    </source>
</evidence>
<protein>
    <submittedName>
        <fullName evidence="6">17.5 kDa class I heat shock protein</fullName>
    </submittedName>
</protein>
<evidence type="ECO:0000256" key="1">
    <source>
        <dbReference type="ARBA" id="ARBA00023016"/>
    </source>
</evidence>
<feature type="region of interest" description="Disordered" evidence="4">
    <location>
        <begin position="93"/>
        <end position="114"/>
    </location>
</feature>
<reference evidence="6 7" key="1">
    <citation type="journal article" date="2019" name="Plant Biotechnol. J.">
        <title>The red bayberry genome and genetic basis of sex determination.</title>
        <authorList>
            <person name="Jia H.M."/>
            <person name="Jia H.J."/>
            <person name="Cai Q.L."/>
            <person name="Wang Y."/>
            <person name="Zhao H.B."/>
            <person name="Yang W.F."/>
            <person name="Wang G.Y."/>
            <person name="Li Y.H."/>
            <person name="Zhan D.L."/>
            <person name="Shen Y.T."/>
            <person name="Niu Q.F."/>
            <person name="Chang L."/>
            <person name="Qiu J."/>
            <person name="Zhao L."/>
            <person name="Xie H.B."/>
            <person name="Fu W.Y."/>
            <person name="Jin J."/>
            <person name="Li X.W."/>
            <person name="Jiao Y."/>
            <person name="Zhou C.C."/>
            <person name="Tu T."/>
            <person name="Chai C.Y."/>
            <person name="Gao J.L."/>
            <person name="Fan L.J."/>
            <person name="van de Weg E."/>
            <person name="Wang J.Y."/>
            <person name="Gao Z.S."/>
        </authorList>
    </citation>
    <scope>NUCLEOTIDE SEQUENCE [LARGE SCALE GENOMIC DNA]</scope>
    <source>
        <tissue evidence="6">Leaves</tissue>
    </source>
</reference>
<evidence type="ECO:0000259" key="5">
    <source>
        <dbReference type="PROSITE" id="PS01031"/>
    </source>
</evidence>
<dbReference type="EMBL" id="RXIC02000503">
    <property type="protein sequence ID" value="KAB1199043.1"/>
    <property type="molecule type" value="Genomic_DNA"/>
</dbReference>
<evidence type="ECO:0000256" key="3">
    <source>
        <dbReference type="RuleBase" id="RU003616"/>
    </source>
</evidence>
<accession>A0A6A1UFI3</accession>
<gene>
    <name evidence="6" type="ORF">CJ030_MR0G028251</name>
</gene>
<dbReference type="InterPro" id="IPR031107">
    <property type="entry name" value="Small_HSP"/>
</dbReference>
<organism evidence="6 7">
    <name type="scientific">Morella rubra</name>
    <name type="common">Chinese bayberry</name>
    <dbReference type="NCBI Taxonomy" id="262757"/>
    <lineage>
        <taxon>Eukaryota</taxon>
        <taxon>Viridiplantae</taxon>
        <taxon>Streptophyta</taxon>
        <taxon>Embryophyta</taxon>
        <taxon>Tracheophyta</taxon>
        <taxon>Spermatophyta</taxon>
        <taxon>Magnoliopsida</taxon>
        <taxon>eudicotyledons</taxon>
        <taxon>Gunneridae</taxon>
        <taxon>Pentapetalae</taxon>
        <taxon>rosids</taxon>
        <taxon>fabids</taxon>
        <taxon>Fagales</taxon>
        <taxon>Myricaceae</taxon>
        <taxon>Morella</taxon>
    </lineage>
</organism>
<comment type="similarity">
    <text evidence="2 3">Belongs to the small heat shock protein (HSP20) family.</text>
</comment>
<dbReference type="Gene3D" id="2.60.40.790">
    <property type="match status" value="1"/>
</dbReference>
<feature type="domain" description="SHSP" evidence="5">
    <location>
        <begin position="48"/>
        <end position="114"/>
    </location>
</feature>
<sequence length="114" mass="12523">MSLIPSFFGGRLLADEPPILSHSTFGTPSRTFLSRPHFPPTSLSFLGKILHLSALESTGRKTPEAHVFEADLSGLKKEEVKVEVEDDRVLHISGERNVETGEGRQERQVEQGGA</sequence>
<dbReference type="PROSITE" id="PS01031">
    <property type="entry name" value="SHSP"/>
    <property type="match status" value="1"/>
</dbReference>
<dbReference type="Proteomes" id="UP000516437">
    <property type="component" value="Unassembled WGS sequence"/>
</dbReference>
<dbReference type="InterPro" id="IPR008978">
    <property type="entry name" value="HSP20-like_chaperone"/>
</dbReference>
<dbReference type="PANTHER" id="PTHR11527">
    <property type="entry name" value="HEAT-SHOCK PROTEIN 20 FAMILY MEMBER"/>
    <property type="match status" value="1"/>
</dbReference>
<evidence type="ECO:0000256" key="2">
    <source>
        <dbReference type="PROSITE-ProRule" id="PRU00285"/>
    </source>
</evidence>
<keyword evidence="1 6" id="KW-0346">Stress response</keyword>
<evidence type="ECO:0000313" key="6">
    <source>
        <dbReference type="EMBL" id="KAB1199043.1"/>
    </source>
</evidence>
<dbReference type="Pfam" id="PF00011">
    <property type="entry name" value="HSP20"/>
    <property type="match status" value="1"/>
</dbReference>
<dbReference type="SUPFAM" id="SSF49764">
    <property type="entry name" value="HSP20-like chaperones"/>
    <property type="match status" value="1"/>
</dbReference>
<proteinExistence type="inferred from homology"/>